<dbReference type="VEuPathDB" id="VectorBase:AQUA010750"/>
<dbReference type="AlphaFoldDB" id="A0A182XLK5"/>
<dbReference type="Proteomes" id="UP000076407">
    <property type="component" value="Unassembled WGS sequence"/>
</dbReference>
<evidence type="ECO:0000313" key="3">
    <source>
        <dbReference type="Proteomes" id="UP000076407"/>
    </source>
</evidence>
<keyword evidence="1" id="KW-0472">Membrane</keyword>
<keyword evidence="3" id="KW-1185">Reference proteome</keyword>
<accession>A0A182XLK5</accession>
<evidence type="ECO:0000256" key="1">
    <source>
        <dbReference type="SAM" id="Phobius"/>
    </source>
</evidence>
<proteinExistence type="predicted"/>
<organism evidence="2 3">
    <name type="scientific">Anopheles quadriannulatus</name>
    <name type="common">Mosquito</name>
    <dbReference type="NCBI Taxonomy" id="34691"/>
    <lineage>
        <taxon>Eukaryota</taxon>
        <taxon>Metazoa</taxon>
        <taxon>Ecdysozoa</taxon>
        <taxon>Arthropoda</taxon>
        <taxon>Hexapoda</taxon>
        <taxon>Insecta</taxon>
        <taxon>Pterygota</taxon>
        <taxon>Neoptera</taxon>
        <taxon>Endopterygota</taxon>
        <taxon>Diptera</taxon>
        <taxon>Nematocera</taxon>
        <taxon>Culicoidea</taxon>
        <taxon>Culicidae</taxon>
        <taxon>Anophelinae</taxon>
        <taxon>Anopheles</taxon>
    </lineage>
</organism>
<evidence type="ECO:0000313" key="2">
    <source>
        <dbReference type="EnsemblMetazoa" id="AQUA010750-PA"/>
    </source>
</evidence>
<name>A0A182XLK5_ANOQN</name>
<keyword evidence="1" id="KW-1133">Transmembrane helix</keyword>
<sequence>MVAIINLGSISSFGFASGIVAGSCGILGQGLGDGNHREQSDQDQRTKSNQAANMKFAFAFVLVALFAVIAVSNALPEETASNDGASANTRIVLELTPEEAAAAQAMGGRGFWTTFWGGIKKAITIGCDLIDCKNQQQQQQPPQQQQQQ</sequence>
<dbReference type="EnsemblMetazoa" id="AQUA010750-RA">
    <property type="protein sequence ID" value="AQUA010750-PA"/>
    <property type="gene ID" value="AQUA010750"/>
</dbReference>
<keyword evidence="1" id="KW-0812">Transmembrane</keyword>
<feature type="transmembrane region" description="Helical" evidence="1">
    <location>
        <begin position="56"/>
        <end position="75"/>
    </location>
</feature>
<reference evidence="2" key="1">
    <citation type="submission" date="2020-05" db="UniProtKB">
        <authorList>
            <consortium name="EnsemblMetazoa"/>
        </authorList>
    </citation>
    <scope>IDENTIFICATION</scope>
    <source>
        <strain evidence="2">SANGQUA</strain>
    </source>
</reference>
<protein>
    <submittedName>
        <fullName evidence="2">Uncharacterized protein</fullName>
    </submittedName>
</protein>